<proteinExistence type="predicted"/>
<dbReference type="RefSeq" id="WP_353061937.1">
    <property type="nucleotide sequence ID" value="NZ_CP132942.1"/>
</dbReference>
<reference evidence="1" key="1">
    <citation type="submission" date="2023-08" db="EMBL/GenBank/DDBJ databases">
        <authorList>
            <person name="Messyasz A."/>
            <person name="Mannisto M.K."/>
            <person name="Kerkhof L.J."/>
            <person name="Haggblom M."/>
        </authorList>
    </citation>
    <scope>NUCLEOTIDE SEQUENCE</scope>
    <source>
        <strain evidence="1">X5P6</strain>
    </source>
</reference>
<dbReference type="AlphaFoldDB" id="A0AAU7ZJS8"/>
<accession>A0AAU7ZJS8</accession>
<gene>
    <name evidence="1" type="ORF">RBB77_11535</name>
</gene>
<protein>
    <submittedName>
        <fullName evidence="1">Uncharacterized protein</fullName>
    </submittedName>
</protein>
<dbReference type="EMBL" id="CP132942">
    <property type="protein sequence ID" value="XCB31095.1"/>
    <property type="molecule type" value="Genomic_DNA"/>
</dbReference>
<name>A0AAU7ZJS8_9BACT</name>
<sequence>MFHGGSGPGAEWYLSVDIKVFQLKAGEKMFGLTAGQGTSPQDGATTWIQKTIDNLNTDPAGLGPVFDGMSSDEDTAALNLLQTDSSGNNIYNFALARVRYQDTQVASNVSVFFRIFAAQQVATTYDPTTTYRSYTSGSTVVPVLGLQADEIVTIPCFATPRVDASQALSRQTDPKNTHTINPDPLGAVVDTFYGCWLDINQPGDLRFPDRMVANTPADYPYGPYGSFNNLVSILQLVRSQHQCLVCEVSFAPDPITVGDDPSDTDKLAQRNLAFVSSANPGVDPSRIIPQTFELKPSPKALKLDQKPDELVIDWGNVPSGSVAQIYLPGTTSTAILAWAGNLYTTHNLKAADPHTIEVNAGGTTYIPIPKGGLVNLAGLLSIQLPAGVKKGDNYEVVVRQITSDDYTNPLIPQASEQNKKAQAIVGAPPQYAWRHTSGIFKLNIPVDTKTELRETEERYYAILQFIAKAIPVATRWYPVFERYLKQVAGRVKGFGGDPCLILPSGTGALPGDGKQPEPCGGDQVVKFVGKVAGLVYDHFGDFDGFILEERCDHVRRFRCRGYRLAQVLREAWKDRATVTVLTDSCDESCPIEVIVGGEPSGCCD</sequence>
<evidence type="ECO:0000313" key="1">
    <source>
        <dbReference type="EMBL" id="XCB31095.1"/>
    </source>
</evidence>
<organism evidence="1">
    <name type="scientific">Tunturiibacter psychrotolerans</name>
    <dbReference type="NCBI Taxonomy" id="3069686"/>
    <lineage>
        <taxon>Bacteria</taxon>
        <taxon>Pseudomonadati</taxon>
        <taxon>Acidobacteriota</taxon>
        <taxon>Terriglobia</taxon>
        <taxon>Terriglobales</taxon>
        <taxon>Acidobacteriaceae</taxon>
        <taxon>Tunturiibacter</taxon>
    </lineage>
</organism>
<reference evidence="1" key="2">
    <citation type="journal article" date="2024" name="Environ. Microbiol.">
        <title>Genome analysis and description of Tunturibacter gen. nov. expands the diversity of Terriglobia in tundra soils.</title>
        <authorList>
            <person name="Messyasz A."/>
            <person name="Mannisto M.K."/>
            <person name="Kerkhof L.J."/>
            <person name="Haggblom M.M."/>
        </authorList>
    </citation>
    <scope>NUCLEOTIDE SEQUENCE</scope>
    <source>
        <strain evidence="1">X5P6</strain>
    </source>
</reference>
<dbReference type="KEGG" id="tpsc:RBB77_11535"/>